<evidence type="ECO:0000313" key="2">
    <source>
        <dbReference type="Proteomes" id="UP000288102"/>
    </source>
</evidence>
<accession>A0A434A0M1</accession>
<evidence type="ECO:0000313" key="1">
    <source>
        <dbReference type="EMBL" id="RUT67877.1"/>
    </source>
</evidence>
<dbReference type="EMBL" id="QWDM01000025">
    <property type="protein sequence ID" value="RUT67877.1"/>
    <property type="molecule type" value="Genomic_DNA"/>
</dbReference>
<gene>
    <name evidence="1" type="ORF">D0817_24075</name>
</gene>
<protein>
    <submittedName>
        <fullName evidence="1">Uncharacterized protein</fullName>
    </submittedName>
</protein>
<comment type="caution">
    <text evidence="1">The sequence shown here is derived from an EMBL/GenBank/DDBJ whole genome shotgun (WGS) entry which is preliminary data.</text>
</comment>
<reference evidence="2" key="1">
    <citation type="journal article" date="2019" name="Syst. Appl. Microbiol.">
        <title>Flavobacterium circumlabens sp. nov. and Flavobacterium cupreum sp. nov., two psychrotrophic species isolated from Antarctic environmental samples.</title>
        <authorList>
            <person name="Kralova S."/>
            <person name="Busse H.-J."/>
            <person name="Svec P."/>
            <person name="Maslanova I."/>
            <person name="Stankova E."/>
            <person name="Bartak M."/>
            <person name="Sedlacek I."/>
        </authorList>
    </citation>
    <scope>NUCLEOTIDE SEQUENCE [LARGE SCALE GENOMIC DNA]</scope>
    <source>
        <strain evidence="2">CCM 8825</strain>
    </source>
</reference>
<proteinExistence type="predicted"/>
<dbReference type="Pfam" id="PF19268">
    <property type="entry name" value="CIS_TMP"/>
    <property type="match status" value="2"/>
</dbReference>
<dbReference type="OrthoDB" id="1488184at2"/>
<sequence length="1240" mass="142184">MEPINSHIVARLKWDTTFDTRAEGYRLQERLSTWSKIALPGEVTSVFNELCPPEQSWRIQSLELDLGACDYNDLEFDLGVKIRSLLREKIAELIINQNNQKQNLISVYNKEKSMLENLTVFLLKGYLPWNFQNKEGSANQIMAELLQHHPAEIVAIIKQTGLTHEEVRKRISWQFDAKNVNKIIAALEPNNSSSIIEFSSIMTNLQVRETIVQTSTASFKKNLYFFILNFLLLERGTLFNKIAFMKSSILQMANHYNISYPELILLIENTIIKLSDKTTEHNDFIFSLKTLTQEYETQKKAPYQAEKSIDYWALFEQLLTDKKSRKSKSEKDILNELMAALNNQNSAKLSTLIKRIFAAEEAFIAVIGDLEEHALQIVFSKLDSSPSSLNSYTIRYLNTLSSRLKLKTNSRLLWQIGIAFLIRNKSADASVFLLHCIKELSKKNHLSTEELLEAFTTAQIPASLKTTSSAVIYNQLSTAYCNEIARTNSDYPARHFRNLLSKLEVQLQKKSAKNKVFSDLQNALTSTISLHPKMAFEVLLSYGNNGFIKKTLPLLLNRDVLQVLIKKTGYKKTELVQTIQTVYEILNAKEKYEFPKELLTEDLLLISVQEILLHPEHDLSLFLETVLISLAKKVTSTKRQNYLLFIAKLLQSGRVRSFGITTKKTFLNQLKNNSTIDIVAIALLLQSTSPEAQAELSHLLVSNFNDTAFTQLRKQDKKQGQDIISYLMKNGIFLKNNWIKNSTAELVKQSKALPKNEISHELRELFWQTLLNYSAYKGNEVLFGKMLQKAFTVYAKQRVLPQNSIFKNKTKIMDTDTFNIPTAPYSFAENNILVSPEEDLLADQELSERVTTPGNVLLFSGQKLSEKEKYDWCLQVIVERQMPAGFTISGTFEIKEVLNEMIRSAPHLFFKIIKKEFLSEAQSDWLSRTISFRILSEAVIQSDQSKESYLRILEKFYHVLGAITIRGIAAKDMQSLLLKKLLNAAAHNNWSLISIDKIWNELIWEVVTKKGIAKKSFLADIEKQLYQFPPSLQLSFREVIQSEKQTVQTVQKKARLLKIEKLKIPQHPKTPVKEGITVRNAGIVLLNDYIVMLFERLGLVKDNEFTSIENQISAVQYLQYVVTGLTETEETYLPLNKVLCGLSMLHTVPDEIEITEANTQLINGLIQAAISYWDAIGECSVTGFRGNWLVREGTLFEMEDRWELTVDKKPYDVLINKSPFAFSIMKYPWMDKPLHVNWPY</sequence>
<dbReference type="Proteomes" id="UP000288102">
    <property type="component" value="Unassembled WGS sequence"/>
</dbReference>
<dbReference type="AlphaFoldDB" id="A0A434A0M1"/>
<organism evidence="1 2">
    <name type="scientific">Flavobacterium cupreum</name>
    <dbReference type="NCBI Taxonomy" id="2133766"/>
    <lineage>
        <taxon>Bacteria</taxon>
        <taxon>Pseudomonadati</taxon>
        <taxon>Bacteroidota</taxon>
        <taxon>Flavobacteriia</taxon>
        <taxon>Flavobacteriales</taxon>
        <taxon>Flavobacteriaceae</taxon>
        <taxon>Flavobacterium</taxon>
    </lineage>
</organism>
<dbReference type="RefSeq" id="WP_127340828.1">
    <property type="nucleotide sequence ID" value="NZ_QWDM01000025.1"/>
</dbReference>
<dbReference type="InterPro" id="IPR045538">
    <property type="entry name" value="CIS_TMP"/>
</dbReference>
<keyword evidence="2" id="KW-1185">Reference proteome</keyword>
<name>A0A434A0M1_9FLAO</name>